<reference evidence="2 3" key="1">
    <citation type="submission" date="2021-08" db="EMBL/GenBank/DDBJ databases">
        <title>Comparative Genomics Analysis of the Genus Qipengyuania Reveals Extensive Genetic Diversity and Metabolic Versatility, Including the Description of Fifteen Novel Species.</title>
        <authorList>
            <person name="Liu Y."/>
        </authorList>
    </citation>
    <scope>NUCLEOTIDE SEQUENCE [LARGE SCALE GENOMIC DNA]</scope>
    <source>
        <strain evidence="2 3">1NDH13</strain>
    </source>
</reference>
<feature type="region of interest" description="Disordered" evidence="1">
    <location>
        <begin position="372"/>
        <end position="408"/>
    </location>
</feature>
<feature type="compositionally biased region" description="Basic and acidic residues" evidence="1">
    <location>
        <begin position="21"/>
        <end position="30"/>
    </location>
</feature>
<keyword evidence="3" id="KW-1185">Reference proteome</keyword>
<feature type="region of interest" description="Disordered" evidence="1">
    <location>
        <begin position="273"/>
        <end position="304"/>
    </location>
</feature>
<evidence type="ECO:0000313" key="3">
    <source>
        <dbReference type="Proteomes" id="UP000824281"/>
    </source>
</evidence>
<name>A0ABX8ZTD2_9SPHN</name>
<evidence type="ECO:0008006" key="4">
    <source>
        <dbReference type="Google" id="ProtNLM"/>
    </source>
</evidence>
<feature type="compositionally biased region" description="Acidic residues" evidence="1">
    <location>
        <begin position="398"/>
        <end position="408"/>
    </location>
</feature>
<evidence type="ECO:0000313" key="2">
    <source>
        <dbReference type="EMBL" id="QZD90883.1"/>
    </source>
</evidence>
<gene>
    <name evidence="2" type="ORF">K3148_05730</name>
</gene>
<feature type="compositionally biased region" description="Acidic residues" evidence="1">
    <location>
        <begin position="11"/>
        <end position="20"/>
    </location>
</feature>
<feature type="region of interest" description="Disordered" evidence="1">
    <location>
        <begin position="1"/>
        <end position="42"/>
    </location>
</feature>
<sequence>MDRLGGTFDSFDGEGEYDDHAEDRAEDHGAHSNPPPSPVGQDERRMQVRAFNHWSELLGGQALPHIEDLEPEFLGDFGPYSVLLDFSTGSTTPTVQFIGSELRGECRMHDLVEELGDIPRDSLLARIADNYLKVVSEEGPVSFEDECTNARGQKVAYRGILLPYSSDHDTIDFVYAVINWKEVADSRTADELLAEIDRAMEASAPVVQDEPSEVRDTIEHASPSSVAEIVQFHRAAKTEAKPVAEPIEPEEAQVADPWARDVNILELRDGDEAGESDFADLPAPSFGQPAGEVEGEDEHEPLYGEDGYVGAESEEDEEDYAPLYGEEGYVGEGSESYEAPVEPDVEAAPAYAYDAAPRKRDRLVDALGNPIGGAAQEEESDEPATGGITTAADYGLPEWDDEEPEGEDVDDLVNPLADIDLNSRLLSLVNAGTRGKKTVDLATLTDTPAEEEEERVDARQLFRPKAPSVDTLLSPEPYDAEAEEAEEHAAYEYDEPVEGQRVEDDVYGYAPVVEETETAESFTEEAVAEVIEPVAEEEPLELGEELILEEVADQAAVEVDVVQAEETYTEVEQSPVEIEAESVDVDEVPADEIAPVSEDLPATTVPAQEDSLVGLQAAVRDLAEAARSTDDLSRRALYEAVGRAFDVSIKAVIAAEAHAGQRGNVIEHLPVDILPEQGPEMALVMVRRTANGGTEIVGEVPHDSILMETAALKLAAK</sequence>
<proteinExistence type="predicted"/>
<dbReference type="EMBL" id="CP081295">
    <property type="protein sequence ID" value="QZD90883.1"/>
    <property type="molecule type" value="Genomic_DNA"/>
</dbReference>
<protein>
    <recommendedName>
        <fullName evidence="4">PAS domain-containing protein</fullName>
    </recommendedName>
</protein>
<evidence type="ECO:0000256" key="1">
    <source>
        <dbReference type="SAM" id="MobiDB-lite"/>
    </source>
</evidence>
<dbReference type="Proteomes" id="UP000824281">
    <property type="component" value="Chromosome"/>
</dbReference>
<organism evidence="2 3">
    <name type="scientific">Qipengyuania aurantiaca</name>
    <dbReference type="NCBI Taxonomy" id="2867233"/>
    <lineage>
        <taxon>Bacteria</taxon>
        <taxon>Pseudomonadati</taxon>
        <taxon>Pseudomonadota</taxon>
        <taxon>Alphaproteobacteria</taxon>
        <taxon>Sphingomonadales</taxon>
        <taxon>Erythrobacteraceae</taxon>
        <taxon>Qipengyuania</taxon>
    </lineage>
</organism>
<dbReference type="RefSeq" id="WP_221426342.1">
    <property type="nucleotide sequence ID" value="NZ_CP081295.1"/>
</dbReference>
<accession>A0ABX8ZTD2</accession>